<protein>
    <submittedName>
        <fullName evidence="2">Uncharacterized protein</fullName>
    </submittedName>
</protein>
<name>A0A7J6VRM0_THATH</name>
<gene>
    <name evidence="2" type="ORF">FRX31_023530</name>
</gene>
<keyword evidence="3" id="KW-1185">Reference proteome</keyword>
<proteinExistence type="predicted"/>
<feature type="transmembrane region" description="Helical" evidence="1">
    <location>
        <begin position="26"/>
        <end position="45"/>
    </location>
</feature>
<feature type="transmembrane region" description="Helical" evidence="1">
    <location>
        <begin position="57"/>
        <end position="76"/>
    </location>
</feature>
<accession>A0A7J6VRM0</accession>
<comment type="caution">
    <text evidence="2">The sequence shown here is derived from an EMBL/GenBank/DDBJ whole genome shotgun (WGS) entry which is preliminary data.</text>
</comment>
<evidence type="ECO:0000313" key="2">
    <source>
        <dbReference type="EMBL" id="KAF5186885.1"/>
    </source>
</evidence>
<keyword evidence="1" id="KW-0472">Membrane</keyword>
<organism evidence="2 3">
    <name type="scientific">Thalictrum thalictroides</name>
    <name type="common">Rue-anemone</name>
    <name type="synonym">Anemone thalictroides</name>
    <dbReference type="NCBI Taxonomy" id="46969"/>
    <lineage>
        <taxon>Eukaryota</taxon>
        <taxon>Viridiplantae</taxon>
        <taxon>Streptophyta</taxon>
        <taxon>Embryophyta</taxon>
        <taxon>Tracheophyta</taxon>
        <taxon>Spermatophyta</taxon>
        <taxon>Magnoliopsida</taxon>
        <taxon>Ranunculales</taxon>
        <taxon>Ranunculaceae</taxon>
        <taxon>Thalictroideae</taxon>
        <taxon>Thalictrum</taxon>
    </lineage>
</organism>
<dbReference type="AlphaFoldDB" id="A0A7J6VRM0"/>
<keyword evidence="1" id="KW-0812">Transmembrane</keyword>
<evidence type="ECO:0000313" key="3">
    <source>
        <dbReference type="Proteomes" id="UP000554482"/>
    </source>
</evidence>
<dbReference type="EMBL" id="JABWDY010028730">
    <property type="protein sequence ID" value="KAF5186885.1"/>
    <property type="molecule type" value="Genomic_DNA"/>
</dbReference>
<evidence type="ECO:0000256" key="1">
    <source>
        <dbReference type="SAM" id="Phobius"/>
    </source>
</evidence>
<reference evidence="2 3" key="1">
    <citation type="submission" date="2020-06" db="EMBL/GenBank/DDBJ databases">
        <title>Transcriptomic and genomic resources for Thalictrum thalictroides and T. hernandezii: Facilitating candidate gene discovery in an emerging model plant lineage.</title>
        <authorList>
            <person name="Arias T."/>
            <person name="Riano-Pachon D.M."/>
            <person name="Di Stilio V.S."/>
        </authorList>
    </citation>
    <scope>NUCLEOTIDE SEQUENCE [LARGE SCALE GENOMIC DNA]</scope>
    <source>
        <strain evidence="3">cv. WT478/WT964</strain>
        <tissue evidence="2">Leaves</tissue>
    </source>
</reference>
<keyword evidence="1" id="KW-1133">Transmembrane helix</keyword>
<sequence>MRTLHIFIKPLEERSSDSVYVEAVRFLGKIITFGLVIVAITGLVSSRNENPAVPLRLWTFVYALQNIYSVFMFMWYPSSPLLSKSSSTTKGVIALGSQ</sequence>
<dbReference type="Proteomes" id="UP000554482">
    <property type="component" value="Unassembled WGS sequence"/>
</dbReference>